<name>A0A438GRB3_VITVI</name>
<protein>
    <recommendedName>
        <fullName evidence="1">Reverse transcriptase zinc-binding domain-containing protein</fullName>
    </recommendedName>
</protein>
<dbReference type="InterPro" id="IPR052343">
    <property type="entry name" value="Retrotransposon-Effector_Assoc"/>
</dbReference>
<dbReference type="Pfam" id="PF13966">
    <property type="entry name" value="zf-RVT"/>
    <property type="match status" value="1"/>
</dbReference>
<dbReference type="InterPro" id="IPR026960">
    <property type="entry name" value="RVT-Znf"/>
</dbReference>
<evidence type="ECO:0000259" key="1">
    <source>
        <dbReference type="Pfam" id="PF13966"/>
    </source>
</evidence>
<sequence length="437" mass="50641">MESKSGVFLVKSFYQSLVQERSGPFPSSMVWNLWAPMEVCLFAWEATWERILTIEQLKRRGWTMLNHCFLCKNEEKKGKKHILDEITNIDAIEQEEVLSSDLSAQRVLRKGELDELILREEIHWRQKAKVKWVKDGDYNSKFFHKVANDRRNRNFIKFLENERGLVLDNFESISEEIFLYFKKLYSSPPGESWRVEGIDCSPILERVLLVLQDCWNVIKEDLVRLFAEFHNSGIINQSTNASFIVLLPKKSQTKKISDFRPISLITCLYKVIAKVLSRRLRGVLHKTIHSTQVNGNAKGWVKASRGLRQGDPLSSFLFIIVADVLSRMMLRVEERSMLEGFRVELQTLKSLLLVFGQISGLKVNLDKSNLFGINLDQNHLSRITLIHSYLSYIPSYFLSLFKIPASVAAKIERLQRDFLWSGVGEGTRDHLVSWDVV</sequence>
<dbReference type="AlphaFoldDB" id="A0A438GRB3"/>
<dbReference type="PANTHER" id="PTHR46890:SF48">
    <property type="entry name" value="RNA-DIRECTED DNA POLYMERASE"/>
    <property type="match status" value="1"/>
</dbReference>
<evidence type="ECO:0000313" key="2">
    <source>
        <dbReference type="EMBL" id="RVW74737.1"/>
    </source>
</evidence>
<dbReference type="EMBL" id="QGNW01000365">
    <property type="protein sequence ID" value="RVW74737.1"/>
    <property type="molecule type" value="Genomic_DNA"/>
</dbReference>
<dbReference type="Proteomes" id="UP000288805">
    <property type="component" value="Unassembled WGS sequence"/>
</dbReference>
<evidence type="ECO:0000313" key="3">
    <source>
        <dbReference type="Proteomes" id="UP000288805"/>
    </source>
</evidence>
<gene>
    <name evidence="2" type="ORF">CK203_047892</name>
</gene>
<reference evidence="2 3" key="1">
    <citation type="journal article" date="2018" name="PLoS Genet.">
        <title>Population sequencing reveals clonal diversity and ancestral inbreeding in the grapevine cultivar Chardonnay.</title>
        <authorList>
            <person name="Roach M.J."/>
            <person name="Johnson D.L."/>
            <person name="Bohlmann J."/>
            <person name="van Vuuren H.J."/>
            <person name="Jones S.J."/>
            <person name="Pretorius I.S."/>
            <person name="Schmidt S.A."/>
            <person name="Borneman A.R."/>
        </authorList>
    </citation>
    <scope>NUCLEOTIDE SEQUENCE [LARGE SCALE GENOMIC DNA]</scope>
    <source>
        <strain evidence="3">cv. Chardonnay</strain>
        <tissue evidence="2">Leaf</tissue>
    </source>
</reference>
<proteinExistence type="predicted"/>
<accession>A0A438GRB3</accession>
<dbReference type="PANTHER" id="PTHR46890">
    <property type="entry name" value="NON-LTR RETROLELEMENT REVERSE TRANSCRIPTASE-LIKE PROTEIN-RELATED"/>
    <property type="match status" value="1"/>
</dbReference>
<comment type="caution">
    <text evidence="2">The sequence shown here is derived from an EMBL/GenBank/DDBJ whole genome shotgun (WGS) entry which is preliminary data.</text>
</comment>
<feature type="domain" description="Reverse transcriptase zinc-binding" evidence="1">
    <location>
        <begin position="8"/>
        <end position="82"/>
    </location>
</feature>
<organism evidence="2 3">
    <name type="scientific">Vitis vinifera</name>
    <name type="common">Grape</name>
    <dbReference type="NCBI Taxonomy" id="29760"/>
    <lineage>
        <taxon>Eukaryota</taxon>
        <taxon>Viridiplantae</taxon>
        <taxon>Streptophyta</taxon>
        <taxon>Embryophyta</taxon>
        <taxon>Tracheophyta</taxon>
        <taxon>Spermatophyta</taxon>
        <taxon>Magnoliopsida</taxon>
        <taxon>eudicotyledons</taxon>
        <taxon>Gunneridae</taxon>
        <taxon>Pentapetalae</taxon>
        <taxon>rosids</taxon>
        <taxon>Vitales</taxon>
        <taxon>Vitaceae</taxon>
        <taxon>Viteae</taxon>
        <taxon>Vitis</taxon>
    </lineage>
</organism>